<sequence length="159" mass="17965">MKPWMIVLIVIAVVLTALIIVLYFLGKKAQKRQQEQQEMLEANKQTVSMLIIDKKRMRLRDAGLPQMVLDQTPKLMRRSKMPIIKAKIGPQIMSLICDEKIFDTVPVKKEVKAVVSGIYVIGVKGLHGKQQPLPPAKKKSRFRRALEAAQEKAGAKPLK</sequence>
<feature type="region of interest" description="Disordered" evidence="1">
    <location>
        <begin position="128"/>
        <end position="159"/>
    </location>
</feature>
<accession>A0A2K4ZJV4</accession>
<evidence type="ECO:0000313" key="3">
    <source>
        <dbReference type="EMBL" id="SOY30749.1"/>
    </source>
</evidence>
<dbReference type="EMBL" id="OFSM01000019">
    <property type="protein sequence ID" value="SOY30749.1"/>
    <property type="molecule type" value="Genomic_DNA"/>
</dbReference>
<keyword evidence="2" id="KW-0472">Membrane</keyword>
<reference evidence="3 4" key="1">
    <citation type="submission" date="2018-01" db="EMBL/GenBank/DDBJ databases">
        <authorList>
            <person name="Gaut B.S."/>
            <person name="Morton B.R."/>
            <person name="Clegg M.T."/>
            <person name="Duvall M.R."/>
        </authorList>
    </citation>
    <scope>NUCLEOTIDE SEQUENCE [LARGE SCALE GENOMIC DNA]</scope>
    <source>
        <strain evidence="3">GP69</strain>
    </source>
</reference>
<protein>
    <submittedName>
        <fullName evidence="3">Uncharacterized protein</fullName>
    </submittedName>
</protein>
<proteinExistence type="predicted"/>
<keyword evidence="2" id="KW-0812">Transmembrane</keyword>
<evidence type="ECO:0000256" key="1">
    <source>
        <dbReference type="SAM" id="MobiDB-lite"/>
    </source>
</evidence>
<evidence type="ECO:0000313" key="4">
    <source>
        <dbReference type="Proteomes" id="UP000236311"/>
    </source>
</evidence>
<feature type="compositionally biased region" description="Basic and acidic residues" evidence="1">
    <location>
        <begin position="144"/>
        <end position="159"/>
    </location>
</feature>
<organism evidence="3 4">
    <name type="scientific">Acetatifactor muris</name>
    <dbReference type="NCBI Taxonomy" id="879566"/>
    <lineage>
        <taxon>Bacteria</taxon>
        <taxon>Bacillati</taxon>
        <taxon>Bacillota</taxon>
        <taxon>Clostridia</taxon>
        <taxon>Lachnospirales</taxon>
        <taxon>Lachnospiraceae</taxon>
        <taxon>Acetatifactor</taxon>
    </lineage>
</organism>
<dbReference type="AlphaFoldDB" id="A0A2K4ZJV4"/>
<feature type="transmembrane region" description="Helical" evidence="2">
    <location>
        <begin position="6"/>
        <end position="25"/>
    </location>
</feature>
<dbReference type="Proteomes" id="UP000236311">
    <property type="component" value="Unassembled WGS sequence"/>
</dbReference>
<evidence type="ECO:0000256" key="2">
    <source>
        <dbReference type="SAM" id="Phobius"/>
    </source>
</evidence>
<name>A0A2K4ZJV4_9FIRM</name>
<gene>
    <name evidence="3" type="ORF">AMURIS_03480</name>
</gene>
<dbReference type="RefSeq" id="WP_242982508.1">
    <property type="nucleotide sequence ID" value="NZ_CANRXC010000038.1"/>
</dbReference>
<keyword evidence="4" id="KW-1185">Reference proteome</keyword>
<keyword evidence="2" id="KW-1133">Transmembrane helix</keyword>